<evidence type="ECO:0000259" key="4">
    <source>
        <dbReference type="PROSITE" id="PS50002"/>
    </source>
</evidence>
<dbReference type="Pfam" id="PF14604">
    <property type="entry name" value="SH3_9"/>
    <property type="match status" value="1"/>
</dbReference>
<evidence type="ECO:0000313" key="6">
    <source>
        <dbReference type="Proteomes" id="UP001150569"/>
    </source>
</evidence>
<dbReference type="Gene3D" id="2.30.30.40">
    <property type="entry name" value="SH3 Domains"/>
    <property type="match status" value="1"/>
</dbReference>
<accession>A0A9W8AGT0</accession>
<keyword evidence="6" id="KW-1185">Reference proteome</keyword>
<dbReference type="InterPro" id="IPR036028">
    <property type="entry name" value="SH3-like_dom_sf"/>
</dbReference>
<dbReference type="SUPFAM" id="SSF50044">
    <property type="entry name" value="SH3-domain"/>
    <property type="match status" value="1"/>
</dbReference>
<evidence type="ECO:0000256" key="1">
    <source>
        <dbReference type="ARBA" id="ARBA00022443"/>
    </source>
</evidence>
<feature type="compositionally biased region" description="Acidic residues" evidence="3">
    <location>
        <begin position="63"/>
        <end position="72"/>
    </location>
</feature>
<feature type="region of interest" description="Disordered" evidence="3">
    <location>
        <begin position="47"/>
        <end position="74"/>
    </location>
</feature>
<comment type="caution">
    <text evidence="5">The sequence shown here is derived from an EMBL/GenBank/DDBJ whole genome shotgun (WGS) entry which is preliminary data.</text>
</comment>
<dbReference type="FunFam" id="2.30.30.40:FF:000072">
    <property type="entry name" value="Unconventional Myosin IB"/>
    <property type="match status" value="1"/>
</dbReference>
<gene>
    <name evidence="5" type="primary">NBP2_1</name>
    <name evidence="5" type="ORF">IWQ60_003087</name>
</gene>
<feature type="domain" description="SH3" evidence="4">
    <location>
        <begin position="88"/>
        <end position="147"/>
    </location>
</feature>
<dbReference type="Proteomes" id="UP001150569">
    <property type="component" value="Unassembled WGS sequence"/>
</dbReference>
<dbReference type="AlphaFoldDB" id="A0A9W8AGT0"/>
<name>A0A9W8AGT0_9FUNG</name>
<evidence type="ECO:0000313" key="5">
    <source>
        <dbReference type="EMBL" id="KAJ1927237.1"/>
    </source>
</evidence>
<organism evidence="5 6">
    <name type="scientific">Tieghemiomyces parasiticus</name>
    <dbReference type="NCBI Taxonomy" id="78921"/>
    <lineage>
        <taxon>Eukaryota</taxon>
        <taxon>Fungi</taxon>
        <taxon>Fungi incertae sedis</taxon>
        <taxon>Zoopagomycota</taxon>
        <taxon>Kickxellomycotina</taxon>
        <taxon>Dimargaritomycetes</taxon>
        <taxon>Dimargaritales</taxon>
        <taxon>Dimargaritaceae</taxon>
        <taxon>Tieghemiomyces</taxon>
    </lineage>
</organism>
<keyword evidence="1 2" id="KW-0728">SH3 domain</keyword>
<dbReference type="InterPro" id="IPR050384">
    <property type="entry name" value="Endophilin_SH3RF"/>
</dbReference>
<dbReference type="PROSITE" id="PS50002">
    <property type="entry name" value="SH3"/>
    <property type="match status" value="1"/>
</dbReference>
<dbReference type="SMART" id="SM00326">
    <property type="entry name" value="SH3"/>
    <property type="match status" value="1"/>
</dbReference>
<reference evidence="5" key="1">
    <citation type="submission" date="2022-07" db="EMBL/GenBank/DDBJ databases">
        <title>Phylogenomic reconstructions and comparative analyses of Kickxellomycotina fungi.</title>
        <authorList>
            <person name="Reynolds N.K."/>
            <person name="Stajich J.E."/>
            <person name="Barry K."/>
            <person name="Grigoriev I.V."/>
            <person name="Crous P."/>
            <person name="Smith M.E."/>
        </authorList>
    </citation>
    <scope>NUCLEOTIDE SEQUENCE</scope>
    <source>
        <strain evidence="5">RSA 861</strain>
    </source>
</reference>
<evidence type="ECO:0000256" key="3">
    <source>
        <dbReference type="SAM" id="MobiDB-lite"/>
    </source>
</evidence>
<dbReference type="InterPro" id="IPR001452">
    <property type="entry name" value="SH3_domain"/>
</dbReference>
<dbReference type="EMBL" id="JANBPT010000127">
    <property type="protein sequence ID" value="KAJ1927237.1"/>
    <property type="molecule type" value="Genomic_DNA"/>
</dbReference>
<proteinExistence type="predicted"/>
<dbReference type="OrthoDB" id="19092at2759"/>
<protein>
    <submittedName>
        <fullName evidence="5">HOG (High osmolarity glycerol) pathway protein</fullName>
    </submittedName>
</protein>
<dbReference type="PRINTS" id="PR00452">
    <property type="entry name" value="SH3DOMAIN"/>
</dbReference>
<evidence type="ECO:0000256" key="2">
    <source>
        <dbReference type="PROSITE-ProRule" id="PRU00192"/>
    </source>
</evidence>
<sequence>MAYRLVQFRRRNNRFATGPYAPTSLTPGLIIRDYAYPAHDDRFSGLHLQASRRESGSGGDGAGNEDDDDDDGTTAVEWAELNSNGELSLTGLVRALYDFTAENPSELSFKADDLLYIQYKQCAGWFVGYLNGQVGLIPENYVQFIQDS</sequence>
<dbReference type="PANTHER" id="PTHR14167">
    <property type="entry name" value="SH3 DOMAIN-CONTAINING"/>
    <property type="match status" value="1"/>
</dbReference>